<dbReference type="PANTHER" id="PTHR11010:SF38">
    <property type="entry name" value="LYSOSOMAL PRO-X CARBOXYPEPTIDASE"/>
    <property type="match status" value="1"/>
</dbReference>
<keyword evidence="4" id="KW-0378">Hydrolase</keyword>
<protein>
    <submittedName>
        <fullName evidence="8">Lysosomal Pro-X carboxypeptidase</fullName>
    </submittedName>
</protein>
<evidence type="ECO:0000313" key="8">
    <source>
        <dbReference type="EMBL" id="THD19501.1"/>
    </source>
</evidence>
<keyword evidence="6" id="KW-0472">Membrane</keyword>
<evidence type="ECO:0000313" key="9">
    <source>
        <dbReference type="Proteomes" id="UP000230066"/>
    </source>
</evidence>
<evidence type="ECO:0000256" key="1">
    <source>
        <dbReference type="ARBA" id="ARBA00011079"/>
    </source>
</evidence>
<dbReference type="PANTHER" id="PTHR11010">
    <property type="entry name" value="PROTEASE S28 PRO-X CARBOXYPEPTIDASE-RELATED"/>
    <property type="match status" value="1"/>
</dbReference>
<feature type="transmembrane region" description="Helical" evidence="6">
    <location>
        <begin position="179"/>
        <end position="201"/>
    </location>
</feature>
<keyword evidence="3 7" id="KW-0732">Signal</keyword>
<comment type="caution">
    <text evidence="8">The sequence shown here is derived from an EMBL/GenBank/DDBJ whole genome shotgun (WGS) entry which is preliminary data.</text>
</comment>
<evidence type="ECO:0000256" key="3">
    <source>
        <dbReference type="ARBA" id="ARBA00022729"/>
    </source>
</evidence>
<feature type="chain" id="PRO_5020035113" evidence="7">
    <location>
        <begin position="17"/>
        <end position="522"/>
    </location>
</feature>
<dbReference type="SUPFAM" id="SSF53474">
    <property type="entry name" value="alpha/beta-Hydrolases"/>
    <property type="match status" value="1"/>
</dbReference>
<dbReference type="GO" id="GO:0008239">
    <property type="term" value="F:dipeptidyl-peptidase activity"/>
    <property type="evidence" value="ECO:0007669"/>
    <property type="project" value="TreeGrafter"/>
</dbReference>
<dbReference type="Pfam" id="PF05577">
    <property type="entry name" value="Peptidase_S28"/>
    <property type="match status" value="2"/>
</dbReference>
<organism evidence="8 9">
    <name type="scientific">Fasciola hepatica</name>
    <name type="common">Liver fluke</name>
    <dbReference type="NCBI Taxonomy" id="6192"/>
    <lineage>
        <taxon>Eukaryota</taxon>
        <taxon>Metazoa</taxon>
        <taxon>Spiralia</taxon>
        <taxon>Lophotrochozoa</taxon>
        <taxon>Platyhelminthes</taxon>
        <taxon>Trematoda</taxon>
        <taxon>Digenea</taxon>
        <taxon>Plagiorchiida</taxon>
        <taxon>Echinostomata</taxon>
        <taxon>Echinostomatoidea</taxon>
        <taxon>Fasciolidae</taxon>
        <taxon>Fasciola</taxon>
    </lineage>
</organism>
<dbReference type="GO" id="GO:0004180">
    <property type="term" value="F:carboxypeptidase activity"/>
    <property type="evidence" value="ECO:0007669"/>
    <property type="project" value="UniProtKB-KW"/>
</dbReference>
<name>A0A4E0R242_FASHE</name>
<comment type="similarity">
    <text evidence="1">Belongs to the peptidase S28 family.</text>
</comment>
<keyword evidence="8" id="KW-0121">Carboxypeptidase</keyword>
<keyword evidence="6" id="KW-0812">Transmembrane</keyword>
<keyword evidence="5" id="KW-0325">Glycoprotein</keyword>
<dbReference type="Gene3D" id="3.40.50.1820">
    <property type="entry name" value="alpha/beta hydrolase"/>
    <property type="match status" value="2"/>
</dbReference>
<sequence>MLFLVVALLTIDPVSSINLNRFLIPPNGTKYEYETKYFDSLIDHFSFTSSKTFPLKYLISTKNFTKGGPILFYAGNEGPIETFAENTGFMWDNAPDMKAALVFAEHRYYGASLPFGKESFQDPQHFGFLTAEQAMADYAALIVNLTTTNENFRSSPVIAIGGSYGGMLAAWMRMKYPNLVLGTIDTSFVISGLFVWFIFVYSTSSIASSAPIWMFPNMSDCGGFTRITTEVFRKNGSEGCVKNVRAVWDRITDLSKAPSGMTLLTNMFKLCEPLREVGQLTDYLKDFFSLVAMVNYPYNASFLGNFPPWPVSYFCRDLNTFNADEQPAIAISRLSTAFRQLANYTQTLKCINLTIDTSITGHTWGLQTCMDMVEPECSDPMKSMFPAAQWDAEIYSLNCQKQYAVRPRLDLANIAFWGKNIRTATNIVFSNGDLDPWSAYGVLDNADVPHCNVIRIPSGAHHLDLRAANKADPADVKAARTSELQIIQKWTSKWQMSTTRVRKSAPFRDVFVYLISVIRGSR</sequence>
<dbReference type="GO" id="GO:0070008">
    <property type="term" value="F:serine-type exopeptidase activity"/>
    <property type="evidence" value="ECO:0007669"/>
    <property type="project" value="InterPro"/>
</dbReference>
<proteinExistence type="inferred from homology"/>
<dbReference type="InterPro" id="IPR029058">
    <property type="entry name" value="AB_hydrolase_fold"/>
</dbReference>
<keyword evidence="2" id="KW-0645">Protease</keyword>
<gene>
    <name evidence="8" type="ORF">D915_009593</name>
</gene>
<evidence type="ECO:0000256" key="4">
    <source>
        <dbReference type="ARBA" id="ARBA00022801"/>
    </source>
</evidence>
<dbReference type="InterPro" id="IPR008758">
    <property type="entry name" value="Peptidase_S28"/>
</dbReference>
<accession>A0A4E0R242</accession>
<evidence type="ECO:0000256" key="2">
    <source>
        <dbReference type="ARBA" id="ARBA00022670"/>
    </source>
</evidence>
<reference evidence="8" key="1">
    <citation type="submission" date="2019-03" db="EMBL/GenBank/DDBJ databases">
        <title>Improved annotation for the trematode Fasciola hepatica.</title>
        <authorList>
            <person name="Choi Y.-J."/>
            <person name="Martin J."/>
            <person name="Mitreva M."/>
        </authorList>
    </citation>
    <scope>NUCLEOTIDE SEQUENCE [LARGE SCALE GENOMIC DNA]</scope>
</reference>
<keyword evidence="6" id="KW-1133">Transmembrane helix</keyword>
<dbReference type="GO" id="GO:0006508">
    <property type="term" value="P:proteolysis"/>
    <property type="evidence" value="ECO:0007669"/>
    <property type="project" value="UniProtKB-KW"/>
</dbReference>
<dbReference type="Proteomes" id="UP000230066">
    <property type="component" value="Unassembled WGS sequence"/>
</dbReference>
<dbReference type="EMBL" id="JXXN02006252">
    <property type="protein sequence ID" value="THD19501.1"/>
    <property type="molecule type" value="Genomic_DNA"/>
</dbReference>
<evidence type="ECO:0000256" key="6">
    <source>
        <dbReference type="SAM" id="Phobius"/>
    </source>
</evidence>
<feature type="transmembrane region" description="Helical" evidence="6">
    <location>
        <begin position="154"/>
        <end position="172"/>
    </location>
</feature>
<keyword evidence="9" id="KW-1185">Reference proteome</keyword>
<dbReference type="AlphaFoldDB" id="A0A4E0R242"/>
<evidence type="ECO:0000256" key="5">
    <source>
        <dbReference type="ARBA" id="ARBA00023180"/>
    </source>
</evidence>
<feature type="signal peptide" evidence="7">
    <location>
        <begin position="1"/>
        <end position="16"/>
    </location>
</feature>
<evidence type="ECO:0000256" key="7">
    <source>
        <dbReference type="SAM" id="SignalP"/>
    </source>
</evidence>